<dbReference type="WBParaSite" id="SSLN_0001360101-mRNA-1">
    <property type="protein sequence ID" value="SSLN_0001360101-mRNA-1"/>
    <property type="gene ID" value="SSLN_0001360101"/>
</dbReference>
<evidence type="ECO:0000313" key="2">
    <source>
        <dbReference type="Proteomes" id="UP000275846"/>
    </source>
</evidence>
<proteinExistence type="predicted"/>
<keyword evidence="2" id="KW-1185">Reference proteome</keyword>
<protein>
    <submittedName>
        <fullName evidence="1 3">Uncharacterized protein</fullName>
    </submittedName>
</protein>
<accession>A0A183T9F2</accession>
<reference evidence="3" key="1">
    <citation type="submission" date="2016-06" db="UniProtKB">
        <authorList>
            <consortium name="WormBaseParasite"/>
        </authorList>
    </citation>
    <scope>IDENTIFICATION</scope>
</reference>
<dbReference type="EMBL" id="UYSU01037796">
    <property type="protein sequence ID" value="VDL99485.1"/>
    <property type="molecule type" value="Genomic_DNA"/>
</dbReference>
<gene>
    <name evidence="1" type="ORF">SSLN_LOCUS13100</name>
</gene>
<reference evidence="1 2" key="2">
    <citation type="submission" date="2018-11" db="EMBL/GenBank/DDBJ databases">
        <authorList>
            <consortium name="Pathogen Informatics"/>
        </authorList>
    </citation>
    <scope>NUCLEOTIDE SEQUENCE [LARGE SCALE GENOMIC DNA]</scope>
    <source>
        <strain evidence="1 2">NST_G2</strain>
    </source>
</reference>
<sequence length="73" mass="7942">MEEIPTVTTVKTMCTKQSYANRMVCCNFTNGKQLVCRRHSREEGVHILAELALHIGAIGYLSEEAGTGLSVSG</sequence>
<evidence type="ECO:0000313" key="3">
    <source>
        <dbReference type="WBParaSite" id="SSLN_0001360101-mRNA-1"/>
    </source>
</evidence>
<evidence type="ECO:0000313" key="1">
    <source>
        <dbReference type="EMBL" id="VDL99485.1"/>
    </source>
</evidence>
<dbReference type="Proteomes" id="UP000275846">
    <property type="component" value="Unassembled WGS sequence"/>
</dbReference>
<name>A0A183T9F2_SCHSO</name>
<organism evidence="3">
    <name type="scientific">Schistocephalus solidus</name>
    <name type="common">Tapeworm</name>
    <dbReference type="NCBI Taxonomy" id="70667"/>
    <lineage>
        <taxon>Eukaryota</taxon>
        <taxon>Metazoa</taxon>
        <taxon>Spiralia</taxon>
        <taxon>Lophotrochozoa</taxon>
        <taxon>Platyhelminthes</taxon>
        <taxon>Cestoda</taxon>
        <taxon>Eucestoda</taxon>
        <taxon>Diphyllobothriidea</taxon>
        <taxon>Diphyllobothriidae</taxon>
        <taxon>Schistocephalus</taxon>
    </lineage>
</organism>
<dbReference type="AlphaFoldDB" id="A0A183T9F2"/>